<evidence type="ECO:0000256" key="1">
    <source>
        <dbReference type="SAM" id="SignalP"/>
    </source>
</evidence>
<dbReference type="OrthoDB" id="5621714at2"/>
<dbReference type="EMBL" id="BJYZ01000013">
    <property type="protein sequence ID" value="GEO38775.1"/>
    <property type="molecule type" value="Genomic_DNA"/>
</dbReference>
<sequence length="335" mass="36133">MRHLVTSLLTMAVLLLSSVFTDKGFITQGLAADRPVVRVGVLKFGTVSWELDTIKTRKLDEAEDIDLQVVDLASNQATQVALQGGGVDMIVTDWLWVSRQRTEGADYTFAPYSTAAGSIMVPAGSDIRSLGDLKGRKIGIAGGPLDKSWLMLRALTMQKHGFDPDKDSAKTFGAPPLLNEQVRNGGVDAVLNYWNFAARLKAAGLRELATVEEIARELGISTDVPIIGYVFSEAWAAGNAKAVEGFLRASKVAKEVMGRDDGEWQRLRPLTRAEDDATLTALRDGYRAGIPTAWGAAEREDAARVYDILAKLGGHELVGASPHLADGTFWAGSSF</sequence>
<gene>
    <name evidence="3" type="ORF">SAE02_29230</name>
</gene>
<keyword evidence="1" id="KW-0732">Signal</keyword>
<dbReference type="AlphaFoldDB" id="A0A512DQQ2"/>
<feature type="chain" id="PRO_5021941515" evidence="1">
    <location>
        <begin position="22"/>
        <end position="335"/>
    </location>
</feature>
<proteinExistence type="predicted"/>
<dbReference type="InterPro" id="IPR015168">
    <property type="entry name" value="SsuA/THI5"/>
</dbReference>
<reference evidence="3 4" key="1">
    <citation type="submission" date="2019-07" db="EMBL/GenBank/DDBJ databases">
        <title>Whole genome shotgun sequence of Skermanella aerolata NBRC 106429.</title>
        <authorList>
            <person name="Hosoyama A."/>
            <person name="Uohara A."/>
            <person name="Ohji S."/>
            <person name="Ichikawa N."/>
        </authorList>
    </citation>
    <scope>NUCLEOTIDE SEQUENCE [LARGE SCALE GENOMIC DNA]</scope>
    <source>
        <strain evidence="3 4">NBRC 106429</strain>
    </source>
</reference>
<name>A0A512DQQ2_9PROT</name>
<comment type="caution">
    <text evidence="3">The sequence shown here is derived from an EMBL/GenBank/DDBJ whole genome shotgun (WGS) entry which is preliminary data.</text>
</comment>
<dbReference type="Pfam" id="PF09084">
    <property type="entry name" value="NMT1"/>
    <property type="match status" value="1"/>
</dbReference>
<accession>A0A512DQQ2</accession>
<evidence type="ECO:0000313" key="3">
    <source>
        <dbReference type="EMBL" id="GEO38775.1"/>
    </source>
</evidence>
<dbReference type="Proteomes" id="UP000321523">
    <property type="component" value="Unassembled WGS sequence"/>
</dbReference>
<evidence type="ECO:0000313" key="4">
    <source>
        <dbReference type="Proteomes" id="UP000321523"/>
    </source>
</evidence>
<dbReference type="PANTHER" id="PTHR30024">
    <property type="entry name" value="ALIPHATIC SULFONATES-BINDING PROTEIN-RELATED"/>
    <property type="match status" value="1"/>
</dbReference>
<keyword evidence="4" id="KW-1185">Reference proteome</keyword>
<feature type="signal peptide" evidence="1">
    <location>
        <begin position="1"/>
        <end position="21"/>
    </location>
</feature>
<dbReference type="Gene3D" id="3.40.190.10">
    <property type="entry name" value="Periplasmic binding protein-like II"/>
    <property type="match status" value="2"/>
</dbReference>
<protein>
    <submittedName>
        <fullName evidence="3">ABC transporter substrate-binding protein</fullName>
    </submittedName>
</protein>
<dbReference type="RefSeq" id="WP_052831157.1">
    <property type="nucleotide sequence ID" value="NZ_BJYZ01000013.1"/>
</dbReference>
<organism evidence="3 4">
    <name type="scientific">Skermanella aerolata</name>
    <dbReference type="NCBI Taxonomy" id="393310"/>
    <lineage>
        <taxon>Bacteria</taxon>
        <taxon>Pseudomonadati</taxon>
        <taxon>Pseudomonadota</taxon>
        <taxon>Alphaproteobacteria</taxon>
        <taxon>Rhodospirillales</taxon>
        <taxon>Azospirillaceae</taxon>
        <taxon>Skermanella</taxon>
    </lineage>
</organism>
<dbReference type="SUPFAM" id="SSF53850">
    <property type="entry name" value="Periplasmic binding protein-like II"/>
    <property type="match status" value="1"/>
</dbReference>
<evidence type="ECO:0000259" key="2">
    <source>
        <dbReference type="Pfam" id="PF09084"/>
    </source>
</evidence>
<feature type="domain" description="SsuA/THI5-like" evidence="2">
    <location>
        <begin position="62"/>
        <end position="255"/>
    </location>
</feature>
<dbReference type="PANTHER" id="PTHR30024:SF48">
    <property type="entry name" value="ABC TRANSPORTER SUBSTRATE-BINDING PROTEIN"/>
    <property type="match status" value="1"/>
</dbReference>